<dbReference type="GO" id="GO:0009653">
    <property type="term" value="P:anatomical structure morphogenesis"/>
    <property type="evidence" value="ECO:0007669"/>
    <property type="project" value="TreeGrafter"/>
</dbReference>
<dbReference type="Gene3D" id="4.10.280.10">
    <property type="entry name" value="Helix-loop-helix DNA-binding domain"/>
    <property type="match status" value="1"/>
</dbReference>
<dbReference type="Proteomes" id="UP000887566">
    <property type="component" value="Unplaced"/>
</dbReference>
<evidence type="ECO:0000256" key="6">
    <source>
        <dbReference type="ARBA" id="ARBA00023242"/>
    </source>
</evidence>
<dbReference type="GO" id="GO:0070888">
    <property type="term" value="F:E-box binding"/>
    <property type="evidence" value="ECO:0007669"/>
    <property type="project" value="TreeGrafter"/>
</dbReference>
<evidence type="ECO:0000256" key="5">
    <source>
        <dbReference type="ARBA" id="ARBA00023163"/>
    </source>
</evidence>
<name>A0A914WUW9_9BILA</name>
<evidence type="ECO:0000259" key="8">
    <source>
        <dbReference type="PROSITE" id="PS50888"/>
    </source>
</evidence>
<evidence type="ECO:0000256" key="1">
    <source>
        <dbReference type="ARBA" id="ARBA00004324"/>
    </source>
</evidence>
<keyword evidence="4" id="KW-0238">DNA-binding</keyword>
<feature type="compositionally biased region" description="Polar residues" evidence="7">
    <location>
        <begin position="250"/>
        <end position="271"/>
    </location>
</feature>
<feature type="compositionally biased region" description="Low complexity" evidence="7">
    <location>
        <begin position="207"/>
        <end position="233"/>
    </location>
</feature>
<evidence type="ECO:0000256" key="3">
    <source>
        <dbReference type="ARBA" id="ARBA00023015"/>
    </source>
</evidence>
<dbReference type="SMART" id="SM00353">
    <property type="entry name" value="HLH"/>
    <property type="match status" value="1"/>
</dbReference>
<dbReference type="GO" id="GO:0003700">
    <property type="term" value="F:DNA-binding transcription factor activity"/>
    <property type="evidence" value="ECO:0007669"/>
    <property type="project" value="TreeGrafter"/>
</dbReference>
<dbReference type="PANTHER" id="PTHR19290:SF102">
    <property type="entry name" value="TRANSCRIPTION FACTOR ATOH8"/>
    <property type="match status" value="1"/>
</dbReference>
<dbReference type="GO" id="GO:0046983">
    <property type="term" value="F:protein dimerization activity"/>
    <property type="evidence" value="ECO:0007669"/>
    <property type="project" value="InterPro"/>
</dbReference>
<evidence type="ECO:0000313" key="9">
    <source>
        <dbReference type="Proteomes" id="UP000887566"/>
    </source>
</evidence>
<keyword evidence="3" id="KW-0805">Transcription regulation</keyword>
<dbReference type="InterPro" id="IPR036638">
    <property type="entry name" value="HLH_DNA-bd_sf"/>
</dbReference>
<evidence type="ECO:0000256" key="4">
    <source>
        <dbReference type="ARBA" id="ARBA00023125"/>
    </source>
</evidence>
<feature type="compositionally biased region" description="Basic and acidic residues" evidence="7">
    <location>
        <begin position="93"/>
        <end position="105"/>
    </location>
</feature>
<dbReference type="AlphaFoldDB" id="A0A914WUW9"/>
<evidence type="ECO:0000256" key="2">
    <source>
        <dbReference type="ARBA" id="ARBA00004496"/>
    </source>
</evidence>
<dbReference type="PROSITE" id="PS50888">
    <property type="entry name" value="BHLH"/>
    <property type="match status" value="1"/>
</dbReference>
<dbReference type="GO" id="GO:0005737">
    <property type="term" value="C:cytoplasm"/>
    <property type="evidence" value="ECO:0007669"/>
    <property type="project" value="UniProtKB-SubCell"/>
</dbReference>
<organism evidence="9 10">
    <name type="scientific">Plectus sambesii</name>
    <dbReference type="NCBI Taxonomy" id="2011161"/>
    <lineage>
        <taxon>Eukaryota</taxon>
        <taxon>Metazoa</taxon>
        <taxon>Ecdysozoa</taxon>
        <taxon>Nematoda</taxon>
        <taxon>Chromadorea</taxon>
        <taxon>Plectida</taxon>
        <taxon>Plectina</taxon>
        <taxon>Plectoidea</taxon>
        <taxon>Plectidae</taxon>
        <taxon>Plectus</taxon>
    </lineage>
</organism>
<accession>A0A914WUW9</accession>
<dbReference type="InterPro" id="IPR011598">
    <property type="entry name" value="bHLH_dom"/>
</dbReference>
<feature type="domain" description="BHLH" evidence="8">
    <location>
        <begin position="291"/>
        <end position="343"/>
    </location>
</feature>
<protein>
    <submittedName>
        <fullName evidence="10">BHLH domain-containing protein</fullName>
    </submittedName>
</protein>
<feature type="region of interest" description="Disordered" evidence="7">
    <location>
        <begin position="207"/>
        <end position="271"/>
    </location>
</feature>
<feature type="region of interest" description="Disordered" evidence="7">
    <location>
        <begin position="1"/>
        <end position="22"/>
    </location>
</feature>
<proteinExistence type="predicted"/>
<comment type="subcellular location">
    <subcellularLocation>
        <location evidence="2">Cytoplasm</location>
    </subcellularLocation>
    <subcellularLocation>
        <location evidence="1">Nucleus speckle</location>
    </subcellularLocation>
</comment>
<dbReference type="SUPFAM" id="SSF47459">
    <property type="entry name" value="HLH, helix-loop-helix DNA-binding domain"/>
    <property type="match status" value="1"/>
</dbReference>
<evidence type="ECO:0000313" key="10">
    <source>
        <dbReference type="WBParaSite" id="PSAMB.scaffold493size49522.g6363.t1"/>
    </source>
</evidence>
<feature type="region of interest" description="Disordered" evidence="7">
    <location>
        <begin position="77"/>
        <end position="119"/>
    </location>
</feature>
<dbReference type="PANTHER" id="PTHR19290">
    <property type="entry name" value="BASIC HELIX-LOOP-HELIX PROTEIN NEUROGENIN-RELATED"/>
    <property type="match status" value="1"/>
</dbReference>
<keyword evidence="9" id="KW-1185">Reference proteome</keyword>
<keyword evidence="5" id="KW-0804">Transcription</keyword>
<reference evidence="10" key="1">
    <citation type="submission" date="2022-11" db="UniProtKB">
        <authorList>
            <consortium name="WormBaseParasite"/>
        </authorList>
    </citation>
    <scope>IDENTIFICATION</scope>
</reference>
<dbReference type="InterPro" id="IPR050359">
    <property type="entry name" value="bHLH_transcription_factors"/>
</dbReference>
<dbReference type="Pfam" id="PF00010">
    <property type="entry name" value="HLH"/>
    <property type="match status" value="1"/>
</dbReference>
<sequence>MSVDTCAVKIHRPTPKRPAQSVPVAAGCLLPLKKRLYALDDEDADDTPEPVDFTLPTRVRAAKVSLTLSSASSIASCSSSSSSKHSPGSTHTSHSDTDSERHCDDDSQLPSDAKVSPSRPFVFDATAGSSLKSSPQHGGALPPASLLTAATLPHLYSSPWAAALNPLLQQQLLQAATFGGLYPFGLLHTPIPPIGVGGLSPAALGSGAAFSSTPSSLSPSPTKQTRTTTIAATSSELVKVKTEPADEAKCSSSDNAADRFTSSASPPSTNYVINPATGNKVRRNYKNTTKERRSEANARERTRVHTIGASFDQLRHLMPSLAADQKLSKLSILRISCKYILLLGAMVGKDYSEEQRGYSVAECIDMLNDTILAESKTKRQQQLTER</sequence>
<evidence type="ECO:0000256" key="7">
    <source>
        <dbReference type="SAM" id="MobiDB-lite"/>
    </source>
</evidence>
<dbReference type="GO" id="GO:0045944">
    <property type="term" value="P:positive regulation of transcription by RNA polymerase II"/>
    <property type="evidence" value="ECO:0007669"/>
    <property type="project" value="TreeGrafter"/>
</dbReference>
<dbReference type="WBParaSite" id="PSAMB.scaffold493size49522.g6363.t1">
    <property type="protein sequence ID" value="PSAMB.scaffold493size49522.g6363.t1"/>
    <property type="gene ID" value="PSAMB.scaffold493size49522.g6363"/>
</dbReference>
<dbReference type="GO" id="GO:0016607">
    <property type="term" value="C:nuclear speck"/>
    <property type="evidence" value="ECO:0007669"/>
    <property type="project" value="UniProtKB-SubCell"/>
</dbReference>
<dbReference type="FunFam" id="4.10.280.10:FF:000052">
    <property type="entry name" value="Protein atonal homolog 8"/>
    <property type="match status" value="1"/>
</dbReference>
<keyword evidence="6" id="KW-0539">Nucleus</keyword>
<feature type="compositionally biased region" description="Low complexity" evidence="7">
    <location>
        <begin position="77"/>
        <end position="92"/>
    </location>
</feature>
<feature type="compositionally biased region" description="Basic and acidic residues" evidence="7">
    <location>
        <begin position="238"/>
        <end position="249"/>
    </location>
</feature>